<reference evidence="3 4" key="1">
    <citation type="submission" date="2019-07" db="EMBL/GenBank/DDBJ databases">
        <title>Genomics analysis of Aphanomyces spp. identifies a new class of oomycete effector associated with host adaptation.</title>
        <authorList>
            <person name="Gaulin E."/>
        </authorList>
    </citation>
    <scope>NUCLEOTIDE SEQUENCE [LARGE SCALE GENOMIC DNA]</scope>
    <source>
        <strain evidence="3 4">ATCC 201684</strain>
    </source>
</reference>
<keyword evidence="4" id="KW-1185">Reference proteome</keyword>
<dbReference type="Gene3D" id="1.10.510.10">
    <property type="entry name" value="Transferase(Phosphotransferase) domain 1"/>
    <property type="match status" value="1"/>
</dbReference>
<evidence type="ECO:0000313" key="3">
    <source>
        <dbReference type="EMBL" id="KAF0734322.1"/>
    </source>
</evidence>
<organism evidence="3 4">
    <name type="scientific">Aphanomyces euteiches</name>
    <dbReference type="NCBI Taxonomy" id="100861"/>
    <lineage>
        <taxon>Eukaryota</taxon>
        <taxon>Sar</taxon>
        <taxon>Stramenopiles</taxon>
        <taxon>Oomycota</taxon>
        <taxon>Saprolegniomycetes</taxon>
        <taxon>Saprolegniales</taxon>
        <taxon>Verrucalvaceae</taxon>
        <taxon>Aphanomyces</taxon>
    </lineage>
</organism>
<dbReference type="InterPro" id="IPR011009">
    <property type="entry name" value="Kinase-like_dom_sf"/>
</dbReference>
<gene>
    <name evidence="3" type="ORF">Ae201684_008927</name>
</gene>
<dbReference type="GO" id="GO:0004674">
    <property type="term" value="F:protein serine/threonine kinase activity"/>
    <property type="evidence" value="ECO:0007669"/>
    <property type="project" value="TreeGrafter"/>
</dbReference>
<keyword evidence="1" id="KW-1133">Transmembrane helix</keyword>
<evidence type="ECO:0000313" key="4">
    <source>
        <dbReference type="Proteomes" id="UP000481153"/>
    </source>
</evidence>
<sequence length="624" mass="68347">MADSPWLESSNFVARFHALQKADVHTSGISLLDATGLPQKVSDRLNAVNLTWANLPILAQRALLWDMGLVLLNDGSSKTFEQVYTTCDGATGISMVNIMLSKFEFLASDPTATILQCTDHARQQIATAASLVNVVKCAIPNNTLANSFSSMWAQDGSNNSAVPSLRILAHRWSNADGTPVDIMAIHALPDAYSDESSYGSCPQGRQGSLIVPCKVHDQNQSTSMCIPAPSLEMTQWLTEISQTRPVVASTTSTPTTNSNSSSSTTVGIVLGVVGGVLLLAGVFWFFWRRRRRPRLNKSGLETIYLPPGTNAHRRHDSTIQDAAILQSIPQSLPPKILQTDSRKLNDFQRDSYLTSRRVPYSAVASTRLLSKGAYGEVWLGTFNGETVAIKKILDSLRSDETELECFADEIRLMASFHHPHIVAFKGFAWNTLPNMCCIVEFMRNGDLGSYLVAEPKLNWDAKLVLAVGIARALAYLHALTPKIIHRDLKAKNVLVSDDFQAKLSDFGISRIRSNNETMTAGVGTVYWTAPEVLNGDRYSELADMYSFGCVLNELDTHDIPYAGMKGVTPMTVVQGVTVQGLRPAFKATCPKLVKDLADQCLAANPKDRLTAAQVVNLIELWKGW</sequence>
<keyword evidence="1" id="KW-0472">Membrane</keyword>
<dbReference type="PANTHER" id="PTHR44329:SF214">
    <property type="entry name" value="PROTEIN KINASE DOMAIN-CONTAINING PROTEIN"/>
    <property type="match status" value="1"/>
</dbReference>
<feature type="domain" description="Protein kinase" evidence="2">
    <location>
        <begin position="363"/>
        <end position="624"/>
    </location>
</feature>
<dbReference type="EMBL" id="VJMJ01000115">
    <property type="protein sequence ID" value="KAF0734322.1"/>
    <property type="molecule type" value="Genomic_DNA"/>
</dbReference>
<dbReference type="SMART" id="SM00220">
    <property type="entry name" value="S_TKc"/>
    <property type="match status" value="1"/>
</dbReference>
<dbReference type="Proteomes" id="UP000481153">
    <property type="component" value="Unassembled WGS sequence"/>
</dbReference>
<dbReference type="SUPFAM" id="SSF56112">
    <property type="entry name" value="Protein kinase-like (PK-like)"/>
    <property type="match status" value="1"/>
</dbReference>
<feature type="transmembrane region" description="Helical" evidence="1">
    <location>
        <begin position="266"/>
        <end position="287"/>
    </location>
</feature>
<dbReference type="CDD" id="cd13999">
    <property type="entry name" value="STKc_MAP3K-like"/>
    <property type="match status" value="1"/>
</dbReference>
<dbReference type="Pfam" id="PF07714">
    <property type="entry name" value="PK_Tyr_Ser-Thr"/>
    <property type="match status" value="1"/>
</dbReference>
<dbReference type="PANTHER" id="PTHR44329">
    <property type="entry name" value="SERINE/THREONINE-PROTEIN KINASE TNNI3K-RELATED"/>
    <property type="match status" value="1"/>
</dbReference>
<dbReference type="GO" id="GO:0005524">
    <property type="term" value="F:ATP binding"/>
    <property type="evidence" value="ECO:0007669"/>
    <property type="project" value="InterPro"/>
</dbReference>
<keyword evidence="1" id="KW-0812">Transmembrane</keyword>
<dbReference type="PROSITE" id="PS50011">
    <property type="entry name" value="PROTEIN_KINASE_DOM"/>
    <property type="match status" value="1"/>
</dbReference>
<dbReference type="PRINTS" id="PR00109">
    <property type="entry name" value="TYRKINASE"/>
</dbReference>
<dbReference type="InterPro" id="IPR051681">
    <property type="entry name" value="Ser/Thr_Kinases-Pseudokinases"/>
</dbReference>
<evidence type="ECO:0000259" key="2">
    <source>
        <dbReference type="PROSITE" id="PS50011"/>
    </source>
</evidence>
<proteinExistence type="predicted"/>
<dbReference type="InterPro" id="IPR000719">
    <property type="entry name" value="Prot_kinase_dom"/>
</dbReference>
<accession>A0A6G0X3A0</accession>
<dbReference type="AlphaFoldDB" id="A0A6G0X3A0"/>
<dbReference type="PROSITE" id="PS00108">
    <property type="entry name" value="PROTEIN_KINASE_ST"/>
    <property type="match status" value="1"/>
</dbReference>
<comment type="caution">
    <text evidence="3">The sequence shown here is derived from an EMBL/GenBank/DDBJ whole genome shotgun (WGS) entry which is preliminary data.</text>
</comment>
<protein>
    <recommendedName>
        <fullName evidence="2">Protein kinase domain-containing protein</fullName>
    </recommendedName>
</protein>
<evidence type="ECO:0000256" key="1">
    <source>
        <dbReference type="SAM" id="Phobius"/>
    </source>
</evidence>
<dbReference type="Gene3D" id="3.30.200.20">
    <property type="entry name" value="Phosphorylase Kinase, domain 1"/>
    <property type="match status" value="1"/>
</dbReference>
<dbReference type="InterPro" id="IPR008271">
    <property type="entry name" value="Ser/Thr_kinase_AS"/>
</dbReference>
<dbReference type="InterPro" id="IPR001245">
    <property type="entry name" value="Ser-Thr/Tyr_kinase_cat_dom"/>
</dbReference>
<dbReference type="VEuPathDB" id="FungiDB:AeMF1_017576"/>
<name>A0A6G0X3A0_9STRA</name>